<feature type="signal peptide" evidence="2">
    <location>
        <begin position="1"/>
        <end position="21"/>
    </location>
</feature>
<dbReference type="CDD" id="cd04080">
    <property type="entry name" value="CBM6_cellulase-like"/>
    <property type="match status" value="1"/>
</dbReference>
<gene>
    <name evidence="4" type="ORF">AWE51_15295</name>
</gene>
<dbReference type="InterPro" id="IPR006584">
    <property type="entry name" value="Cellulose-bd_IV"/>
</dbReference>
<proteinExistence type="predicted"/>
<evidence type="ECO:0000259" key="3">
    <source>
        <dbReference type="PROSITE" id="PS51175"/>
    </source>
</evidence>
<dbReference type="InterPro" id="IPR005084">
    <property type="entry name" value="CBM6"/>
</dbReference>
<dbReference type="PROSITE" id="PS51175">
    <property type="entry name" value="CBM6"/>
    <property type="match status" value="1"/>
</dbReference>
<dbReference type="RefSeq" id="WP_066318925.1">
    <property type="nucleotide sequence ID" value="NZ_LQRT01000046.1"/>
</dbReference>
<dbReference type="SUPFAM" id="SSF49373">
    <property type="entry name" value="Invasin/intimin cell-adhesion fragments"/>
    <property type="match status" value="1"/>
</dbReference>
<dbReference type="SMART" id="SM00606">
    <property type="entry name" value="CBD_IV"/>
    <property type="match status" value="1"/>
</dbReference>
<evidence type="ECO:0000313" key="4">
    <source>
        <dbReference type="EMBL" id="KZS38943.1"/>
    </source>
</evidence>
<name>A0A162Y5Y9_9FLAO</name>
<feature type="chain" id="PRO_5007840927" description="CBM6 domain-containing protein" evidence="2">
    <location>
        <begin position="22"/>
        <end position="1327"/>
    </location>
</feature>
<dbReference type="OrthoDB" id="9757809at2"/>
<dbReference type="Proteomes" id="UP000076715">
    <property type="component" value="Unassembled WGS sequence"/>
</dbReference>
<keyword evidence="1 2" id="KW-0732">Signal</keyword>
<feature type="domain" description="CBM6" evidence="3">
    <location>
        <begin position="956"/>
        <end position="1080"/>
    </location>
</feature>
<dbReference type="InterPro" id="IPR008979">
    <property type="entry name" value="Galactose-bd-like_sf"/>
</dbReference>
<dbReference type="GO" id="GO:0030246">
    <property type="term" value="F:carbohydrate binding"/>
    <property type="evidence" value="ECO:0007669"/>
    <property type="project" value="InterPro"/>
</dbReference>
<dbReference type="Pfam" id="PF03422">
    <property type="entry name" value="CBM_6"/>
    <property type="match status" value="1"/>
</dbReference>
<dbReference type="Pfam" id="PF18962">
    <property type="entry name" value="Por_Secre_tail"/>
    <property type="match status" value="1"/>
</dbReference>
<dbReference type="SUPFAM" id="SSF110296">
    <property type="entry name" value="Oligoxyloglucan reducing end-specific cellobiohydrolase"/>
    <property type="match status" value="2"/>
</dbReference>
<dbReference type="Gene3D" id="2.60.40.1080">
    <property type="match status" value="1"/>
</dbReference>
<dbReference type="InterPro" id="IPR003343">
    <property type="entry name" value="Big_2"/>
</dbReference>
<evidence type="ECO:0000313" key="5">
    <source>
        <dbReference type="Proteomes" id="UP000076715"/>
    </source>
</evidence>
<dbReference type="InterPro" id="IPR008964">
    <property type="entry name" value="Invasin/intimin_cell_adhesion"/>
</dbReference>
<dbReference type="NCBIfam" id="TIGR04183">
    <property type="entry name" value="Por_Secre_tail"/>
    <property type="match status" value="1"/>
</dbReference>
<dbReference type="InterPro" id="IPR026444">
    <property type="entry name" value="Secre_tail"/>
</dbReference>
<dbReference type="SUPFAM" id="SSF49785">
    <property type="entry name" value="Galactose-binding domain-like"/>
    <property type="match status" value="1"/>
</dbReference>
<protein>
    <recommendedName>
        <fullName evidence="3">CBM6 domain-containing protein</fullName>
    </recommendedName>
</protein>
<sequence>MVLKKIYLKFVLLLLPILVNAQLDQAYFQRLKTERVPSENDIEWKQFGPGNAGFSDFLRYHPTKPDVVVTIPDLFVAWQSENNGQSWFNIKDKDGNGEFERLRDLYFSESNENFGLAIERSQLWVTNDMGRNWSIVPNAPWYDNDTDGSDRLGFLSKVSAIAIDPTNANTWYVGEGGHIRGEQRFTTQSDVTAANPRGRTNRGFNNVTYEGKIYKTTDAGASWTEFTNGINASAQFCRIIVNPSNNQQIFAASIDGLYRSNNGGNTWLNVGEGKLPNNTIVDMDFYYDASSNKFILYLIDQVRYFPSGNTTINTGGIYKTEDEGATFTDITGDLYIDVNQLTGGVPRNYYQYIANWFGVSLAAAQSTYPIIPTNVLQYFNSLNVDPSRPDALYVGFADAQIQNSIVPGRLWGTSNGGQKWINIAREFGPAWENDRAYWESRGNPFNDNMIMGHEPFIQQFGLNYPLRSLRYCAVNSRGDVMIIAGHNTLLSTDKGETFNQVDEDYTAAGNIMGRGDSNLPGETIFQDKRLGPDRPLMGSGEHRLWLLTDDGTDGRQAARQIKTSNETISSAVTHPLNKNIIFTTSYRQANKERIERSIDGGETFSDWGLATPAETEMRTQSLTIDPKNPDIMFFGITDKENRDVTKEGGFYFSDDGGKTFTPRNNGLPADVRINDIKIDPRDQTNASYFAAAQRQSFSQGSNSSPVAQGGLYFTNNRGLNWTKIDVAPGVTGVNRMVFDSTNRLYITSGHRAVFNETITGGIWYTDDFGTTWTRVFDNDRTFSIDVSPFDNNVLVATVGFLQLNPGIYLSEDRGLTWKKNNIDGLNTQIRDVEFDLHDENTLWTVSLGNGFNRGSYAGGTQARVVSVSPFEMDIKSGDIEVLQATIIRGGFSQSDITWVSSNPSIATVDANGNVTGVSMGQVKITALIAGRYSDFAVITVDAPEPPEPPTAIKVPGRLEAEDFATEAGGVMTEPTQDTGGGENIGFIVNGTSNTYNIDVQTAGTYDIDVRVASATNGGTVTLKIGTTELGAITFGDTGGFQTYVTETITGVNLTSGEQILTAEYSGGGGFLFNINYFDFVLKDGNPSIEIPTNNFEIRVTGESCPDSDDGTITIQAINDQLNYVAKVTKDNFTETNNFIKEVSFKDLDEGKYAIEITIDEVPDFNQRISVEVKTPDLLKVNTRVLQNTKQVSLSLEGGDSYQIDLNDKTYFTSDNRFTVNLAYGENILIVKTDKDCQGIHKSKIVINPNELEIYPNPVESTLNITLTNTEEPVLITFYNVLGKVVKQVKESSISSNIKIDVTTLESGIYFIAVKGENINKVNKVVKK</sequence>
<dbReference type="CDD" id="cd15482">
    <property type="entry name" value="Sialidase_non-viral"/>
    <property type="match status" value="1"/>
</dbReference>
<dbReference type="Pfam" id="PF02368">
    <property type="entry name" value="Big_2"/>
    <property type="match status" value="1"/>
</dbReference>
<reference evidence="4 5" key="1">
    <citation type="submission" date="2016-01" db="EMBL/GenBank/DDBJ databases">
        <title>The draft genome sequence of Aquimarina sp. RZW4-3-2.</title>
        <authorList>
            <person name="Wang Y."/>
        </authorList>
    </citation>
    <scope>NUCLEOTIDE SEQUENCE [LARGE SCALE GENOMIC DNA]</scope>
    <source>
        <strain evidence="4 5">RZW4-3-2</strain>
    </source>
</reference>
<keyword evidence="5" id="KW-1185">Reference proteome</keyword>
<organism evidence="4 5">
    <name type="scientific">Aquimarina aggregata</name>
    <dbReference type="NCBI Taxonomy" id="1642818"/>
    <lineage>
        <taxon>Bacteria</taxon>
        <taxon>Pseudomonadati</taxon>
        <taxon>Bacteroidota</taxon>
        <taxon>Flavobacteriia</taxon>
        <taxon>Flavobacteriales</taxon>
        <taxon>Flavobacteriaceae</taxon>
        <taxon>Aquimarina</taxon>
    </lineage>
</organism>
<accession>A0A162Y5Y9</accession>
<dbReference type="Gene3D" id="2.60.120.260">
    <property type="entry name" value="Galactose-binding domain-like"/>
    <property type="match status" value="1"/>
</dbReference>
<dbReference type="EMBL" id="LQRT01000046">
    <property type="protein sequence ID" value="KZS38943.1"/>
    <property type="molecule type" value="Genomic_DNA"/>
</dbReference>
<evidence type="ECO:0000256" key="2">
    <source>
        <dbReference type="SAM" id="SignalP"/>
    </source>
</evidence>
<dbReference type="InterPro" id="IPR015943">
    <property type="entry name" value="WD40/YVTN_repeat-like_dom_sf"/>
</dbReference>
<comment type="caution">
    <text evidence="4">The sequence shown here is derived from an EMBL/GenBank/DDBJ whole genome shotgun (WGS) entry which is preliminary data.</text>
</comment>
<evidence type="ECO:0000256" key="1">
    <source>
        <dbReference type="ARBA" id="ARBA00022729"/>
    </source>
</evidence>
<dbReference type="STRING" id="1642818.AWE51_15295"/>
<dbReference type="Gene3D" id="2.130.10.10">
    <property type="entry name" value="YVTN repeat-like/Quinoprotein amine dehydrogenase"/>
    <property type="match status" value="3"/>
</dbReference>